<organism evidence="2 3">
    <name type="scientific">Alteromonas halophila</name>
    <dbReference type="NCBI Taxonomy" id="516698"/>
    <lineage>
        <taxon>Bacteria</taxon>
        <taxon>Pseudomonadati</taxon>
        <taxon>Pseudomonadota</taxon>
        <taxon>Gammaproteobacteria</taxon>
        <taxon>Alteromonadales</taxon>
        <taxon>Alteromonadaceae</taxon>
        <taxon>Alteromonas/Salinimonas group</taxon>
        <taxon>Alteromonas</taxon>
    </lineage>
</organism>
<keyword evidence="1" id="KW-0812">Transmembrane</keyword>
<dbReference type="EMBL" id="BMXP01000003">
    <property type="protein sequence ID" value="GGW83304.1"/>
    <property type="molecule type" value="Genomic_DNA"/>
</dbReference>
<protein>
    <submittedName>
        <fullName evidence="2">Uncharacterized protein</fullName>
    </submittedName>
</protein>
<dbReference type="RefSeq" id="WP_189405155.1">
    <property type="nucleotide sequence ID" value="NZ_BMXP01000003.1"/>
</dbReference>
<evidence type="ECO:0000313" key="3">
    <source>
        <dbReference type="Proteomes" id="UP000631300"/>
    </source>
</evidence>
<feature type="transmembrane region" description="Helical" evidence="1">
    <location>
        <begin position="34"/>
        <end position="51"/>
    </location>
</feature>
<gene>
    <name evidence="2" type="ORF">GCM10007391_15900</name>
</gene>
<dbReference type="AlphaFoldDB" id="A0A918MX99"/>
<comment type="caution">
    <text evidence="2">The sequence shown here is derived from an EMBL/GenBank/DDBJ whole genome shotgun (WGS) entry which is preliminary data.</text>
</comment>
<sequence length="57" mass="5950">MPVLKEIVCLTVSITTGLLLLCLANKGNADGASLVSLLIVGALIAVTYLLVRKALNR</sequence>
<accession>A0A918MX99</accession>
<reference evidence="2" key="2">
    <citation type="submission" date="2020-09" db="EMBL/GenBank/DDBJ databases">
        <authorList>
            <person name="Sun Q."/>
            <person name="Kim S."/>
        </authorList>
    </citation>
    <scope>NUCLEOTIDE SEQUENCE</scope>
    <source>
        <strain evidence="2">KCTC 22164</strain>
    </source>
</reference>
<keyword evidence="1" id="KW-1133">Transmembrane helix</keyword>
<reference evidence="2" key="1">
    <citation type="journal article" date="2014" name="Int. J. Syst. Evol. Microbiol.">
        <title>Complete genome sequence of Corynebacterium casei LMG S-19264T (=DSM 44701T), isolated from a smear-ripened cheese.</title>
        <authorList>
            <consortium name="US DOE Joint Genome Institute (JGI-PGF)"/>
            <person name="Walter F."/>
            <person name="Albersmeier A."/>
            <person name="Kalinowski J."/>
            <person name="Ruckert C."/>
        </authorList>
    </citation>
    <scope>NUCLEOTIDE SEQUENCE</scope>
    <source>
        <strain evidence="2">KCTC 22164</strain>
    </source>
</reference>
<keyword evidence="3" id="KW-1185">Reference proteome</keyword>
<evidence type="ECO:0000256" key="1">
    <source>
        <dbReference type="SAM" id="Phobius"/>
    </source>
</evidence>
<proteinExistence type="predicted"/>
<evidence type="ECO:0000313" key="2">
    <source>
        <dbReference type="EMBL" id="GGW83304.1"/>
    </source>
</evidence>
<keyword evidence="1" id="KW-0472">Membrane</keyword>
<dbReference type="Proteomes" id="UP000631300">
    <property type="component" value="Unassembled WGS sequence"/>
</dbReference>
<name>A0A918MX99_9ALTE</name>